<evidence type="ECO:0000313" key="5">
    <source>
        <dbReference type="Proteomes" id="UP000030764"/>
    </source>
</evidence>
<evidence type="ECO:0000313" key="4">
    <source>
        <dbReference type="EMBL" id="KFD68487.1"/>
    </source>
</evidence>
<evidence type="ECO:0000313" key="3">
    <source>
        <dbReference type="EMBL" id="KFD49745.1"/>
    </source>
</evidence>
<dbReference type="InterPro" id="IPR007145">
    <property type="entry name" value="MAP65_Ase1_PRC1"/>
</dbReference>
<feature type="compositionally biased region" description="Polar residues" evidence="2">
    <location>
        <begin position="452"/>
        <end position="475"/>
    </location>
</feature>
<keyword evidence="5" id="KW-1185">Reference proteome</keyword>
<dbReference type="PANTHER" id="PTHR19321:SF41">
    <property type="entry name" value="FASCETTO-RELATED"/>
    <property type="match status" value="1"/>
</dbReference>
<gene>
    <name evidence="3" type="ORF">M513_09340</name>
    <name evidence="4" type="ORF">M514_09340</name>
</gene>
<dbReference type="EMBL" id="KL367504">
    <property type="protein sequence ID" value="KFD68487.1"/>
    <property type="molecule type" value="Genomic_DNA"/>
</dbReference>
<protein>
    <recommendedName>
        <fullName evidence="6">Protein regulator of cytokinesis 1</fullName>
    </recommendedName>
</protein>
<accession>A0A085NG91</accession>
<dbReference type="EMBL" id="KL363264">
    <property type="protein sequence ID" value="KFD49745.1"/>
    <property type="molecule type" value="Genomic_DNA"/>
</dbReference>
<dbReference type="Pfam" id="PF03999">
    <property type="entry name" value="MAP65_ASE1"/>
    <property type="match status" value="1"/>
</dbReference>
<dbReference type="GO" id="GO:0005737">
    <property type="term" value="C:cytoplasm"/>
    <property type="evidence" value="ECO:0007669"/>
    <property type="project" value="TreeGrafter"/>
</dbReference>
<evidence type="ECO:0008006" key="6">
    <source>
        <dbReference type="Google" id="ProtNLM"/>
    </source>
</evidence>
<dbReference type="PANTHER" id="PTHR19321">
    <property type="entry name" value="PROTEIN REGULATOR OF CYTOKINESIS 1 PRC1-RELATED"/>
    <property type="match status" value="1"/>
</dbReference>
<dbReference type="Proteomes" id="UP000030764">
    <property type="component" value="Unassembled WGS sequence"/>
</dbReference>
<dbReference type="GO" id="GO:1990023">
    <property type="term" value="C:mitotic spindle midzone"/>
    <property type="evidence" value="ECO:0007669"/>
    <property type="project" value="TreeGrafter"/>
</dbReference>
<dbReference type="GO" id="GO:0051256">
    <property type="term" value="P:mitotic spindle midzone assembly"/>
    <property type="evidence" value="ECO:0007669"/>
    <property type="project" value="TreeGrafter"/>
</dbReference>
<dbReference type="GO" id="GO:0008017">
    <property type="term" value="F:microtubule binding"/>
    <property type="evidence" value="ECO:0007669"/>
    <property type="project" value="InterPro"/>
</dbReference>
<evidence type="ECO:0000256" key="1">
    <source>
        <dbReference type="SAM" id="Coils"/>
    </source>
</evidence>
<dbReference type="Proteomes" id="UP000030758">
    <property type="component" value="Unassembled WGS sequence"/>
</dbReference>
<organism evidence="4">
    <name type="scientific">Trichuris suis</name>
    <name type="common">pig whipworm</name>
    <dbReference type="NCBI Taxonomy" id="68888"/>
    <lineage>
        <taxon>Eukaryota</taxon>
        <taxon>Metazoa</taxon>
        <taxon>Ecdysozoa</taxon>
        <taxon>Nematoda</taxon>
        <taxon>Enoplea</taxon>
        <taxon>Dorylaimia</taxon>
        <taxon>Trichinellida</taxon>
        <taxon>Trichuridae</taxon>
        <taxon>Trichuris</taxon>
    </lineage>
</organism>
<sequence>MYKSAAKNISCFTEPTASTMCHLQRGSGMRFPDSLESMMQNARQKLFDTFSHLDEIWRRLGVSEEDRLQRKRTAIGHVTRLLEEMLAEDRRLLESALESIKKNRKAVEELQLELQMFLIEPNDNLSVIDAEERYRNALCKLQREKRRRVNMVDDFSSQLALLSSQMGEPHNIPTFDHVPTTHEIETLEQLVSSKRQLLEMRTSSYLNLASEIRSLAASMNYKGKNRFEHSAIECDDIPAVLSNEEIEKMRHFLKELKVKQDLFLEELEKMCALKFSELTALWERCKLDLNKQQSFRKSIEGLHLFKKDEMLEAEIRLLRNYYEERSEVFAKFEQWEQTWSVKLELERRYKDASRFSNRGGVLLQEEKVKKATERNLGRARREVQEAVNVWNASNPGDPIKVYGTSPMAAIEAIEANYAYERERERAERKMARQALLESEATFGSHNPLPTPRGSSNLRTPLSQRNKASRNRNQCSPVKKEARTVLSPTKPSRIFTYECNAQDALSLLQEDVG</sequence>
<reference evidence="4 5" key="1">
    <citation type="journal article" date="2014" name="Nat. Genet.">
        <title>Genome and transcriptome of the porcine whipworm Trichuris suis.</title>
        <authorList>
            <person name="Jex A.R."/>
            <person name="Nejsum P."/>
            <person name="Schwarz E.M."/>
            <person name="Hu L."/>
            <person name="Young N.D."/>
            <person name="Hall R.S."/>
            <person name="Korhonen P.K."/>
            <person name="Liao S."/>
            <person name="Thamsborg S."/>
            <person name="Xia J."/>
            <person name="Xu P."/>
            <person name="Wang S."/>
            <person name="Scheerlinck J.P."/>
            <person name="Hofmann A."/>
            <person name="Sternberg P.W."/>
            <person name="Wang J."/>
            <person name="Gasser R.B."/>
        </authorList>
    </citation>
    <scope>NUCLEOTIDE SEQUENCE [LARGE SCALE GENOMIC DNA]</scope>
    <source>
        <strain evidence="4">DCEP-RM93F</strain>
        <strain evidence="3">DCEP-RM93M</strain>
    </source>
</reference>
<evidence type="ECO:0000256" key="2">
    <source>
        <dbReference type="SAM" id="MobiDB-lite"/>
    </source>
</evidence>
<name>A0A085NG91_9BILA</name>
<proteinExistence type="predicted"/>
<dbReference type="AlphaFoldDB" id="A0A085NG91"/>
<feature type="region of interest" description="Disordered" evidence="2">
    <location>
        <begin position="438"/>
        <end position="486"/>
    </location>
</feature>
<feature type="coiled-coil region" evidence="1">
    <location>
        <begin position="90"/>
        <end position="147"/>
    </location>
</feature>
<dbReference type="Gene3D" id="1.20.58.1520">
    <property type="match status" value="1"/>
</dbReference>
<keyword evidence="1" id="KW-0175">Coiled coil</keyword>